<dbReference type="InterPro" id="IPR013785">
    <property type="entry name" value="Aldolase_TIM"/>
</dbReference>
<protein>
    <submittedName>
        <fullName evidence="1">Alpha-galactosidase</fullName>
    </submittedName>
</protein>
<evidence type="ECO:0000313" key="1">
    <source>
        <dbReference type="EMBL" id="MCF2651326.1"/>
    </source>
</evidence>
<dbReference type="SUPFAM" id="SSF51445">
    <property type="entry name" value="(Trans)glycosidases"/>
    <property type="match status" value="1"/>
</dbReference>
<gene>
    <name evidence="1" type="ORF">JQM67_01715</name>
</gene>
<dbReference type="InterPro" id="IPR017853">
    <property type="entry name" value="GH"/>
</dbReference>
<keyword evidence="2" id="KW-1185">Reference proteome</keyword>
<evidence type="ECO:0000313" key="2">
    <source>
        <dbReference type="Proteomes" id="UP001299220"/>
    </source>
</evidence>
<dbReference type="InterPro" id="IPR002252">
    <property type="entry name" value="Glyco_hydro_36"/>
</dbReference>
<dbReference type="EMBL" id="JAFBIT010000001">
    <property type="protein sequence ID" value="MCF2651326.1"/>
    <property type="molecule type" value="Genomic_DNA"/>
</dbReference>
<accession>A0ABS9CJK2</accession>
<dbReference type="Proteomes" id="UP001299220">
    <property type="component" value="Unassembled WGS sequence"/>
</dbReference>
<comment type="caution">
    <text evidence="1">The sequence shown here is derived from an EMBL/GenBank/DDBJ whole genome shotgun (WGS) entry which is preliminary data.</text>
</comment>
<dbReference type="Gene3D" id="3.20.20.70">
    <property type="entry name" value="Aldolase class I"/>
    <property type="match status" value="1"/>
</dbReference>
<dbReference type="CDD" id="cd14791">
    <property type="entry name" value="GH36"/>
    <property type="match status" value="1"/>
</dbReference>
<sequence>MHEKVLAMPTGITIETDDAREFRAFQNPTQWQDIAVELRETDGALAVFVTAEKTPVRRVILHWAERLPEDGVVLGGAWERGYGDLEWRHYVPERILPWYFFVQSGAQTQAFGVRVRPGAMCFWTAEAAGYSLYLDTRCGGMGVRLHGRTLRAAEICAARYEDADGFDAQCAFYEVLCSDPILPPEPVYGGNNWYHAYGNATEADVLREVQALSELTEGLENRPWFIIDDCWQVLRGNGYIGGPWRAGNKGFPDMPALAEKIRAKGVRPGIWVRLLLNRDPAIPDSWRLQRDREYLDPSIPAVLDYIAEDIRTVSGWGYKLIKHDFSTYDLLGRWGFQMDFEWTTPGWRFADETRTTAEIITALYRRILEAADGALIMGCNCIGHLGAGLMHLNRTGDDVSGQAWPRTRRMGVNTLAFTAAQHGRFFAIDADCVPLTAAVDETLALRWLELVAKSGTPFLVSVPASYLNESLRGILRKAYRRASAAQPTARPLDWHRTTCPSVWRFGHDTQRFDWTEPCGIRPERF</sequence>
<organism evidence="1 2">
    <name type="scientific">Anaeromassilibacillus senegalensis</name>
    <dbReference type="NCBI Taxonomy" id="1673717"/>
    <lineage>
        <taxon>Bacteria</taxon>
        <taxon>Bacillati</taxon>
        <taxon>Bacillota</taxon>
        <taxon>Clostridia</taxon>
        <taxon>Eubacteriales</taxon>
        <taxon>Acutalibacteraceae</taxon>
        <taxon>Anaeromassilibacillus</taxon>
    </lineage>
</organism>
<name>A0ABS9CJK2_9FIRM</name>
<reference evidence="1 2" key="1">
    <citation type="submission" date="2020-12" db="EMBL/GenBank/DDBJ databases">
        <title>Whole genome sequences of gut porcine anaerobes.</title>
        <authorList>
            <person name="Kubasova T."/>
            <person name="Jahodarova E."/>
            <person name="Rychlik I."/>
        </authorList>
    </citation>
    <scope>NUCLEOTIDE SEQUENCE [LARGE SCALE GENOMIC DNA]</scope>
    <source>
        <strain evidence="1 2">An867</strain>
    </source>
</reference>
<dbReference type="RefSeq" id="WP_235322257.1">
    <property type="nucleotide sequence ID" value="NZ_JAFBIT010000001.1"/>
</dbReference>
<proteinExistence type="predicted"/>